<accession>A0A4S4DL05</accession>
<reference evidence="2 3" key="1">
    <citation type="journal article" date="2018" name="Proc. Natl. Acad. Sci. U.S.A.">
        <title>Draft genome sequence of Camellia sinensis var. sinensis provides insights into the evolution of the tea genome and tea quality.</title>
        <authorList>
            <person name="Wei C."/>
            <person name="Yang H."/>
            <person name="Wang S."/>
            <person name="Zhao J."/>
            <person name="Liu C."/>
            <person name="Gao L."/>
            <person name="Xia E."/>
            <person name="Lu Y."/>
            <person name="Tai Y."/>
            <person name="She G."/>
            <person name="Sun J."/>
            <person name="Cao H."/>
            <person name="Tong W."/>
            <person name="Gao Q."/>
            <person name="Li Y."/>
            <person name="Deng W."/>
            <person name="Jiang X."/>
            <person name="Wang W."/>
            <person name="Chen Q."/>
            <person name="Zhang S."/>
            <person name="Li H."/>
            <person name="Wu J."/>
            <person name="Wang P."/>
            <person name="Li P."/>
            <person name="Shi C."/>
            <person name="Zheng F."/>
            <person name="Jian J."/>
            <person name="Huang B."/>
            <person name="Shan D."/>
            <person name="Shi M."/>
            <person name="Fang C."/>
            <person name="Yue Y."/>
            <person name="Li F."/>
            <person name="Li D."/>
            <person name="Wei S."/>
            <person name="Han B."/>
            <person name="Jiang C."/>
            <person name="Yin Y."/>
            <person name="Xia T."/>
            <person name="Zhang Z."/>
            <person name="Bennetzen J.L."/>
            <person name="Zhao S."/>
            <person name="Wan X."/>
        </authorList>
    </citation>
    <scope>NUCLEOTIDE SEQUENCE [LARGE SCALE GENOMIC DNA]</scope>
    <source>
        <strain evidence="3">cv. Shuchazao</strain>
        <tissue evidence="2">Leaf</tissue>
    </source>
</reference>
<keyword evidence="3" id="KW-1185">Reference proteome</keyword>
<dbReference type="AlphaFoldDB" id="A0A4S4DL05"/>
<feature type="region of interest" description="Disordered" evidence="1">
    <location>
        <begin position="137"/>
        <end position="160"/>
    </location>
</feature>
<evidence type="ECO:0000313" key="3">
    <source>
        <dbReference type="Proteomes" id="UP000306102"/>
    </source>
</evidence>
<sequence length="167" mass="19071">MCGVEVRTSKHARMTSILVSGLILEEVSAKPLTHPVDVVKEMKDKYELAFQNLLPHYYDSLMSNATIKQANWDSSKVRTKLRQELRDEIRDELREEMWAELSTQIQQVKVEMLVIVSQEGSTNHNKQVLDALSGHREPTDYEADENPHTPPPDDAVQLSNTLKTCQL</sequence>
<protein>
    <submittedName>
        <fullName evidence="2">Uncharacterized protein</fullName>
    </submittedName>
</protein>
<gene>
    <name evidence="2" type="ORF">TEA_003576</name>
</gene>
<comment type="caution">
    <text evidence="2">The sequence shown here is derived from an EMBL/GenBank/DDBJ whole genome shotgun (WGS) entry which is preliminary data.</text>
</comment>
<dbReference type="Proteomes" id="UP000306102">
    <property type="component" value="Unassembled WGS sequence"/>
</dbReference>
<dbReference type="EMBL" id="SDRB02011023">
    <property type="protein sequence ID" value="THG03194.1"/>
    <property type="molecule type" value="Genomic_DNA"/>
</dbReference>
<name>A0A4S4DL05_CAMSN</name>
<evidence type="ECO:0000313" key="2">
    <source>
        <dbReference type="EMBL" id="THG03194.1"/>
    </source>
</evidence>
<proteinExistence type="predicted"/>
<organism evidence="2 3">
    <name type="scientific">Camellia sinensis var. sinensis</name>
    <name type="common">China tea</name>
    <dbReference type="NCBI Taxonomy" id="542762"/>
    <lineage>
        <taxon>Eukaryota</taxon>
        <taxon>Viridiplantae</taxon>
        <taxon>Streptophyta</taxon>
        <taxon>Embryophyta</taxon>
        <taxon>Tracheophyta</taxon>
        <taxon>Spermatophyta</taxon>
        <taxon>Magnoliopsida</taxon>
        <taxon>eudicotyledons</taxon>
        <taxon>Gunneridae</taxon>
        <taxon>Pentapetalae</taxon>
        <taxon>asterids</taxon>
        <taxon>Ericales</taxon>
        <taxon>Theaceae</taxon>
        <taxon>Camellia</taxon>
    </lineage>
</organism>
<evidence type="ECO:0000256" key="1">
    <source>
        <dbReference type="SAM" id="MobiDB-lite"/>
    </source>
</evidence>